<feature type="domain" description="Polysaccharide export protein N-terminal" evidence="17">
    <location>
        <begin position="193"/>
        <end position="267"/>
    </location>
</feature>
<gene>
    <name evidence="20" type="ORF">ED208_12070</name>
</gene>
<dbReference type="Pfam" id="PF22461">
    <property type="entry name" value="SLBB_2"/>
    <property type="match status" value="1"/>
</dbReference>
<evidence type="ECO:0000259" key="19">
    <source>
        <dbReference type="Pfam" id="PF22461"/>
    </source>
</evidence>
<feature type="domain" description="SLBB" evidence="19">
    <location>
        <begin position="273"/>
        <end position="353"/>
    </location>
</feature>
<dbReference type="InterPro" id="IPR003715">
    <property type="entry name" value="Poly_export_N"/>
</dbReference>
<feature type="transmembrane region" description="Helical" evidence="16">
    <location>
        <begin position="12"/>
        <end position="33"/>
    </location>
</feature>
<evidence type="ECO:0000313" key="21">
    <source>
        <dbReference type="Proteomes" id="UP000282106"/>
    </source>
</evidence>
<keyword evidence="14" id="KW-0449">Lipoprotein</keyword>
<evidence type="ECO:0000256" key="11">
    <source>
        <dbReference type="ARBA" id="ARBA00023136"/>
    </source>
</evidence>
<evidence type="ECO:0008006" key="22">
    <source>
        <dbReference type="Google" id="ProtNLM"/>
    </source>
</evidence>
<keyword evidence="13" id="KW-0998">Cell outer membrane</keyword>
<dbReference type="Pfam" id="PF02563">
    <property type="entry name" value="Poly_export"/>
    <property type="match status" value="1"/>
</dbReference>
<evidence type="ECO:0000256" key="16">
    <source>
        <dbReference type="SAM" id="Phobius"/>
    </source>
</evidence>
<organism evidence="20 21">
    <name type="scientific">Stagnimonas aquatica</name>
    <dbReference type="NCBI Taxonomy" id="2689987"/>
    <lineage>
        <taxon>Bacteria</taxon>
        <taxon>Pseudomonadati</taxon>
        <taxon>Pseudomonadota</taxon>
        <taxon>Gammaproteobacteria</taxon>
        <taxon>Nevskiales</taxon>
        <taxon>Nevskiaceae</taxon>
        <taxon>Stagnimonas</taxon>
    </lineage>
</organism>
<protein>
    <recommendedName>
        <fullName evidence="22">Soluble ligand binding domain-containing protein</fullName>
    </recommendedName>
</protein>
<evidence type="ECO:0000256" key="1">
    <source>
        <dbReference type="ARBA" id="ARBA00004571"/>
    </source>
</evidence>
<dbReference type="GO" id="GO:0046930">
    <property type="term" value="C:pore complex"/>
    <property type="evidence" value="ECO:0007669"/>
    <property type="project" value="UniProtKB-KW"/>
</dbReference>
<dbReference type="PANTHER" id="PTHR33619">
    <property type="entry name" value="POLYSACCHARIDE EXPORT PROTEIN GFCE-RELATED"/>
    <property type="match status" value="1"/>
</dbReference>
<feature type="compositionally biased region" description="Pro residues" evidence="15">
    <location>
        <begin position="125"/>
        <end position="149"/>
    </location>
</feature>
<feature type="compositionally biased region" description="Low complexity" evidence="15">
    <location>
        <begin position="115"/>
        <end position="124"/>
    </location>
</feature>
<evidence type="ECO:0000256" key="6">
    <source>
        <dbReference type="ARBA" id="ARBA00022692"/>
    </source>
</evidence>
<evidence type="ECO:0000256" key="9">
    <source>
        <dbReference type="ARBA" id="ARBA00023065"/>
    </source>
</evidence>
<keyword evidence="12" id="KW-0564">Palmitate</keyword>
<comment type="subcellular location">
    <subcellularLocation>
        <location evidence="1">Cell outer membrane</location>
        <topology evidence="1">Multi-pass membrane protein</topology>
    </subcellularLocation>
</comment>
<evidence type="ECO:0000256" key="15">
    <source>
        <dbReference type="SAM" id="MobiDB-lite"/>
    </source>
</evidence>
<proteinExistence type="inferred from homology"/>
<evidence type="ECO:0000256" key="14">
    <source>
        <dbReference type="ARBA" id="ARBA00023288"/>
    </source>
</evidence>
<dbReference type="EMBL" id="RJVO01000005">
    <property type="protein sequence ID" value="ROH89138.1"/>
    <property type="molecule type" value="Genomic_DNA"/>
</dbReference>
<keyword evidence="11 16" id="KW-0472">Membrane</keyword>
<keyword evidence="10" id="KW-0626">Porin</keyword>
<evidence type="ECO:0000256" key="4">
    <source>
        <dbReference type="ARBA" id="ARBA00022452"/>
    </source>
</evidence>
<evidence type="ECO:0000313" key="20">
    <source>
        <dbReference type="EMBL" id="ROH89138.1"/>
    </source>
</evidence>
<dbReference type="InParanoid" id="A0A3N0V9Y4"/>
<keyword evidence="7" id="KW-0732">Signal</keyword>
<dbReference type="GO" id="GO:0009279">
    <property type="term" value="C:cell outer membrane"/>
    <property type="evidence" value="ECO:0007669"/>
    <property type="project" value="UniProtKB-SubCell"/>
</dbReference>
<evidence type="ECO:0000256" key="10">
    <source>
        <dbReference type="ARBA" id="ARBA00023114"/>
    </source>
</evidence>
<keyword evidence="16" id="KW-1133">Transmembrane helix</keyword>
<dbReference type="InterPro" id="IPR019554">
    <property type="entry name" value="Soluble_ligand-bd"/>
</dbReference>
<comment type="similarity">
    <text evidence="2">Belongs to the BexD/CtrA/VexA family.</text>
</comment>
<dbReference type="GO" id="GO:0006811">
    <property type="term" value="P:monoatomic ion transport"/>
    <property type="evidence" value="ECO:0007669"/>
    <property type="project" value="UniProtKB-KW"/>
</dbReference>
<dbReference type="InterPro" id="IPR054765">
    <property type="entry name" value="SLBB_dom"/>
</dbReference>
<keyword evidence="5" id="KW-0762">Sugar transport</keyword>
<dbReference type="InterPro" id="IPR049712">
    <property type="entry name" value="Poly_export"/>
</dbReference>
<dbReference type="Proteomes" id="UP000282106">
    <property type="component" value="Unassembled WGS sequence"/>
</dbReference>
<evidence type="ECO:0000256" key="2">
    <source>
        <dbReference type="ARBA" id="ARBA00009450"/>
    </source>
</evidence>
<evidence type="ECO:0000256" key="7">
    <source>
        <dbReference type="ARBA" id="ARBA00022729"/>
    </source>
</evidence>
<name>A0A3N0V9Y4_9GAMM</name>
<evidence type="ECO:0000259" key="17">
    <source>
        <dbReference type="Pfam" id="PF02563"/>
    </source>
</evidence>
<dbReference type="GO" id="GO:0015288">
    <property type="term" value="F:porin activity"/>
    <property type="evidence" value="ECO:0007669"/>
    <property type="project" value="UniProtKB-KW"/>
</dbReference>
<keyword evidence="9" id="KW-0406">Ion transport</keyword>
<accession>A0A3N0V9Y4</accession>
<sequence length="433" mass="45238">MGKTAGKQRRHRFGLGMVAPALGLLCSACAWLMPVAEVPPPWEAAGLPAPAAADVAAMPMTTGEMAPPPVLRRLPERLPPLQPPPPEIVSQDASPRRPAIYLASDPLGSLPDWPEAPAEAVAPSSPAPASAPAPSPPTSPPAARPPQSQPLPAVAAPSAAPLVAAITPAWRQAVIPEGSNRTPVGHMPPPAAMPGFVIGAGDTVDISVLGRPELSATGNVSGDGLVTTALIGAVPVLGLTPQQAAQRIAQAYKDGQYLVDPQVTVTLRDYQSQQLSVLGEVKSPGRFPMRTRLSILDALALAGGINDGGAQLAYILRPEDSVVTRYEIDLDALLQAGAGQQYFELLAGDTVVVPKAELFYIYGEVKSPNAYKLKPGLTVIQALSLAGGLTDKGSDRRIDIRRRDDQGGLHTEAATLSDALLPNDVIYVRERLF</sequence>
<evidence type="ECO:0000256" key="5">
    <source>
        <dbReference type="ARBA" id="ARBA00022597"/>
    </source>
</evidence>
<keyword evidence="8" id="KW-0625">Polysaccharide transport</keyword>
<evidence type="ECO:0000256" key="8">
    <source>
        <dbReference type="ARBA" id="ARBA00023047"/>
    </source>
</evidence>
<reference evidence="20 21" key="1">
    <citation type="submission" date="2018-10" db="EMBL/GenBank/DDBJ databases">
        <authorList>
            <person name="Chen W.-M."/>
        </authorList>
    </citation>
    <scope>NUCLEOTIDE SEQUENCE [LARGE SCALE GENOMIC DNA]</scope>
    <source>
        <strain evidence="20 21">THS-13</strain>
    </source>
</reference>
<dbReference type="AlphaFoldDB" id="A0A3N0V9Y4"/>
<keyword evidence="3" id="KW-0813">Transport</keyword>
<evidence type="ECO:0000256" key="12">
    <source>
        <dbReference type="ARBA" id="ARBA00023139"/>
    </source>
</evidence>
<dbReference type="RefSeq" id="WP_123212160.1">
    <property type="nucleotide sequence ID" value="NZ_RJVO01000005.1"/>
</dbReference>
<dbReference type="PANTHER" id="PTHR33619:SF3">
    <property type="entry name" value="POLYSACCHARIDE EXPORT PROTEIN GFCE-RELATED"/>
    <property type="match status" value="1"/>
</dbReference>
<dbReference type="Gene3D" id="3.10.560.10">
    <property type="entry name" value="Outer membrane lipoprotein wza domain like"/>
    <property type="match status" value="2"/>
</dbReference>
<comment type="caution">
    <text evidence="20">The sequence shown here is derived from an EMBL/GenBank/DDBJ whole genome shotgun (WGS) entry which is preliminary data.</text>
</comment>
<feature type="region of interest" description="Disordered" evidence="15">
    <location>
        <begin position="64"/>
        <end position="155"/>
    </location>
</feature>
<dbReference type="GO" id="GO:0015159">
    <property type="term" value="F:polysaccharide transmembrane transporter activity"/>
    <property type="evidence" value="ECO:0007669"/>
    <property type="project" value="InterPro"/>
</dbReference>
<keyword evidence="4" id="KW-1134">Transmembrane beta strand</keyword>
<keyword evidence="21" id="KW-1185">Reference proteome</keyword>
<feature type="domain" description="Soluble ligand binding" evidence="18">
    <location>
        <begin position="359"/>
        <end position="407"/>
    </location>
</feature>
<evidence type="ECO:0000256" key="13">
    <source>
        <dbReference type="ARBA" id="ARBA00023237"/>
    </source>
</evidence>
<keyword evidence="6 16" id="KW-0812">Transmembrane</keyword>
<evidence type="ECO:0000256" key="3">
    <source>
        <dbReference type="ARBA" id="ARBA00022448"/>
    </source>
</evidence>
<evidence type="ECO:0000259" key="18">
    <source>
        <dbReference type="Pfam" id="PF10531"/>
    </source>
</evidence>
<feature type="compositionally biased region" description="Pro residues" evidence="15">
    <location>
        <begin position="77"/>
        <end position="87"/>
    </location>
</feature>
<dbReference type="Pfam" id="PF10531">
    <property type="entry name" value="SLBB"/>
    <property type="match status" value="1"/>
</dbReference>